<keyword evidence="2" id="KW-1185">Reference proteome</keyword>
<sequence>MIALEDIIGLSGLTEDEILALAEHEHLPEVAAAAMGAYLMHSRDGPQKIRVMIEDDIRAALARGDWSHAKELFMALRHFLKEHRDALQDA</sequence>
<dbReference type="RefSeq" id="WP_145340824.1">
    <property type="nucleotide sequence ID" value="NZ_SMLY01000059.1"/>
</dbReference>
<dbReference type="OrthoDB" id="5625447at2"/>
<name>A0A562TID3_9HYPH</name>
<protein>
    <submittedName>
        <fullName evidence="1">Uncharacterized protein</fullName>
    </submittedName>
</protein>
<evidence type="ECO:0000313" key="1">
    <source>
        <dbReference type="EMBL" id="TWI93362.1"/>
    </source>
</evidence>
<proteinExistence type="predicted"/>
<dbReference type="Proteomes" id="UP000320593">
    <property type="component" value="Unassembled WGS sequence"/>
</dbReference>
<accession>A0A562TID3</accession>
<dbReference type="EMBL" id="VLLF01000001">
    <property type="protein sequence ID" value="TWI93362.1"/>
    <property type="molecule type" value="Genomic_DNA"/>
</dbReference>
<evidence type="ECO:0000313" key="2">
    <source>
        <dbReference type="Proteomes" id="UP000320593"/>
    </source>
</evidence>
<reference evidence="1 2" key="1">
    <citation type="submission" date="2019-07" db="EMBL/GenBank/DDBJ databases">
        <title>Genomic Encyclopedia of Archaeal and Bacterial Type Strains, Phase II (KMG-II): from individual species to whole genera.</title>
        <authorList>
            <person name="Goeker M."/>
        </authorList>
    </citation>
    <scope>NUCLEOTIDE SEQUENCE [LARGE SCALE GENOMIC DNA]</scope>
    <source>
        <strain evidence="1 2">ATCC BAA-252</strain>
    </source>
</reference>
<gene>
    <name evidence="1" type="ORF">JM93_00918</name>
</gene>
<comment type="caution">
    <text evidence="1">The sequence shown here is derived from an EMBL/GenBank/DDBJ whole genome shotgun (WGS) entry which is preliminary data.</text>
</comment>
<organism evidence="1 2">
    <name type="scientific">Roseibium hamelinense</name>
    <dbReference type="NCBI Taxonomy" id="150831"/>
    <lineage>
        <taxon>Bacteria</taxon>
        <taxon>Pseudomonadati</taxon>
        <taxon>Pseudomonadota</taxon>
        <taxon>Alphaproteobacteria</taxon>
        <taxon>Hyphomicrobiales</taxon>
        <taxon>Stappiaceae</taxon>
        <taxon>Roseibium</taxon>
    </lineage>
</organism>
<dbReference type="AlphaFoldDB" id="A0A562TID3"/>